<dbReference type="AlphaFoldDB" id="A0A8J3MQR6"/>
<dbReference type="InterPro" id="IPR036259">
    <property type="entry name" value="MFS_trans_sf"/>
</dbReference>
<feature type="transmembrane region" description="Helical" evidence="6">
    <location>
        <begin position="48"/>
        <end position="65"/>
    </location>
</feature>
<dbReference type="PANTHER" id="PTHR43124">
    <property type="entry name" value="PURINE EFFLUX PUMP PBUE"/>
    <property type="match status" value="1"/>
</dbReference>
<sequence>MQKNFLIWLLVSLFYAYQYILRVIPNIIGSELIDRFQIDTFGIGQFSGLYYVGYTLAHIPVGIILDRFSPKFVLSVCVILTFLGTTPLLFESWAYCNFGRIIVGIGSSASAIGLFKVISMYYSQEKFAKMVSFSIIIGLLGATYGGLPLHLLLNKLGWDYVFITFIALGCFLACAMLFLIPKSNVITSNNEQTNVGFREIKNLICNKYILLVSFFGGLMVGPLEGFADGWATTFFIKVYNISAGLASFLPSLIFIGMCFGLSLLAYILEKKPTKHYEIVISCAVLMAISFMLLLSGYCNTYVVGILLLLIGGASAYQVVATCKAISYASSSMVAIATAISNMVVMFFGYFFHTLMSEIIGFYSNGSESAALIKSISIIPISLIIAAIGFLWLRCKEKNNISS</sequence>
<feature type="transmembrane region" description="Helical" evidence="6">
    <location>
        <begin position="208"/>
        <end position="227"/>
    </location>
</feature>
<evidence type="ECO:0000259" key="7">
    <source>
        <dbReference type="PROSITE" id="PS50850"/>
    </source>
</evidence>
<dbReference type="PANTHER" id="PTHR43124:SF3">
    <property type="entry name" value="CHLORAMPHENICOL EFFLUX PUMP RV0191"/>
    <property type="match status" value="1"/>
</dbReference>
<comment type="subcellular location">
    <subcellularLocation>
        <location evidence="1">Cell inner membrane</location>
        <topology evidence="1">Multi-pass membrane protein</topology>
    </subcellularLocation>
</comment>
<dbReference type="InterPro" id="IPR011701">
    <property type="entry name" value="MFS"/>
</dbReference>
<feature type="transmembrane region" description="Helical" evidence="6">
    <location>
        <begin position="275"/>
        <end position="294"/>
    </location>
</feature>
<feature type="transmembrane region" description="Helical" evidence="6">
    <location>
        <begin position="130"/>
        <end position="152"/>
    </location>
</feature>
<feature type="transmembrane region" description="Helical" evidence="6">
    <location>
        <begin position="101"/>
        <end position="118"/>
    </location>
</feature>
<dbReference type="SUPFAM" id="SSF103473">
    <property type="entry name" value="MFS general substrate transporter"/>
    <property type="match status" value="1"/>
</dbReference>
<keyword evidence="3 6" id="KW-0812">Transmembrane</keyword>
<proteinExistence type="predicted"/>
<dbReference type="Gene3D" id="1.20.1250.20">
    <property type="entry name" value="MFS general substrate transporter like domains"/>
    <property type="match status" value="2"/>
</dbReference>
<evidence type="ECO:0000256" key="5">
    <source>
        <dbReference type="ARBA" id="ARBA00023136"/>
    </source>
</evidence>
<keyword evidence="9" id="KW-1185">Reference proteome</keyword>
<keyword evidence="5 6" id="KW-0472">Membrane</keyword>
<evidence type="ECO:0000256" key="2">
    <source>
        <dbReference type="ARBA" id="ARBA00022475"/>
    </source>
</evidence>
<organism evidence="8 9">
    <name type="scientific">Candidatus Mesenet longicola</name>
    <dbReference type="NCBI Taxonomy" id="1892558"/>
    <lineage>
        <taxon>Bacteria</taxon>
        <taxon>Pseudomonadati</taxon>
        <taxon>Pseudomonadota</taxon>
        <taxon>Alphaproteobacteria</taxon>
        <taxon>Rickettsiales</taxon>
        <taxon>Anaplasmataceae</taxon>
        <taxon>Candidatus Mesenet</taxon>
    </lineage>
</organism>
<evidence type="ECO:0000256" key="4">
    <source>
        <dbReference type="ARBA" id="ARBA00022989"/>
    </source>
</evidence>
<dbReference type="GO" id="GO:0005886">
    <property type="term" value="C:plasma membrane"/>
    <property type="evidence" value="ECO:0007669"/>
    <property type="project" value="UniProtKB-SubCell"/>
</dbReference>
<feature type="transmembrane region" description="Helical" evidence="6">
    <location>
        <begin position="371"/>
        <end position="392"/>
    </location>
</feature>
<dbReference type="EMBL" id="BNGU01000038">
    <property type="protein sequence ID" value="GHM59832.1"/>
    <property type="molecule type" value="Genomic_DNA"/>
</dbReference>
<gene>
    <name evidence="8" type="ORF">sL5_08250</name>
</gene>
<evidence type="ECO:0000313" key="8">
    <source>
        <dbReference type="EMBL" id="GHM59832.1"/>
    </source>
</evidence>
<dbReference type="Pfam" id="PF07690">
    <property type="entry name" value="MFS_1"/>
    <property type="match status" value="1"/>
</dbReference>
<feature type="transmembrane region" description="Helical" evidence="6">
    <location>
        <begin position="247"/>
        <end position="268"/>
    </location>
</feature>
<keyword evidence="4 6" id="KW-1133">Transmembrane helix</keyword>
<evidence type="ECO:0000256" key="6">
    <source>
        <dbReference type="SAM" id="Phobius"/>
    </source>
</evidence>
<keyword evidence="2" id="KW-1003">Cell membrane</keyword>
<feature type="transmembrane region" description="Helical" evidence="6">
    <location>
        <begin position="7"/>
        <end position="28"/>
    </location>
</feature>
<name>A0A8J3MQR6_9RICK</name>
<evidence type="ECO:0000313" key="9">
    <source>
        <dbReference type="Proteomes" id="UP000637906"/>
    </source>
</evidence>
<feature type="transmembrane region" description="Helical" evidence="6">
    <location>
        <begin position="300"/>
        <end position="319"/>
    </location>
</feature>
<evidence type="ECO:0000256" key="1">
    <source>
        <dbReference type="ARBA" id="ARBA00004429"/>
    </source>
</evidence>
<dbReference type="PROSITE" id="PS50850">
    <property type="entry name" value="MFS"/>
    <property type="match status" value="1"/>
</dbReference>
<comment type="caution">
    <text evidence="8">The sequence shown here is derived from an EMBL/GenBank/DDBJ whole genome shotgun (WGS) entry which is preliminary data.</text>
</comment>
<protein>
    <submittedName>
        <fullName evidence="8">MFS transporter</fullName>
    </submittedName>
</protein>
<feature type="transmembrane region" description="Helical" evidence="6">
    <location>
        <begin position="72"/>
        <end position="95"/>
    </location>
</feature>
<feature type="transmembrane region" description="Helical" evidence="6">
    <location>
        <begin position="158"/>
        <end position="180"/>
    </location>
</feature>
<feature type="domain" description="Major facilitator superfamily (MFS) profile" evidence="7">
    <location>
        <begin position="4"/>
        <end position="397"/>
    </location>
</feature>
<dbReference type="InterPro" id="IPR020846">
    <property type="entry name" value="MFS_dom"/>
</dbReference>
<accession>A0A8J3MQR6</accession>
<evidence type="ECO:0000256" key="3">
    <source>
        <dbReference type="ARBA" id="ARBA00022692"/>
    </source>
</evidence>
<dbReference type="GO" id="GO:0022857">
    <property type="term" value="F:transmembrane transporter activity"/>
    <property type="evidence" value="ECO:0007669"/>
    <property type="project" value="InterPro"/>
</dbReference>
<dbReference type="InterPro" id="IPR050189">
    <property type="entry name" value="MFS_Efflux_Transporters"/>
</dbReference>
<dbReference type="Proteomes" id="UP000637906">
    <property type="component" value="Unassembled WGS sequence"/>
</dbReference>
<feature type="transmembrane region" description="Helical" evidence="6">
    <location>
        <begin position="331"/>
        <end position="351"/>
    </location>
</feature>
<reference evidence="8 9" key="1">
    <citation type="journal article" date="2021" name="Microb. Ecol.">
        <title>Candidatus Mesenet longicola: Novel Endosymbionts of Brontispa longissima that Induce Cytoplasmic Incompatibility.</title>
        <authorList>
            <person name="Takano S."/>
            <person name="Gotoh Y."/>
            <person name="Hayashi T."/>
        </authorList>
    </citation>
    <scope>NUCLEOTIDE SEQUENCE [LARGE SCALE GENOMIC DNA]</scope>
    <source>
        <strain evidence="8">L5</strain>
    </source>
</reference>